<feature type="signal peptide" evidence="1">
    <location>
        <begin position="1"/>
        <end position="20"/>
    </location>
</feature>
<dbReference type="SUPFAM" id="SSF56436">
    <property type="entry name" value="C-type lectin-like"/>
    <property type="match status" value="1"/>
</dbReference>
<keyword evidence="3" id="KW-1185">Reference proteome</keyword>
<sequence>MWRELQLIFLLGVGITCVAGNPAPNSTVQGGGSTLALTYLGAYGGKTYFRAEETTANFATSKTRCSSQGMILADIRTSQELSALNSILGSNIIFCTSARSSRNKGHLAVDPDSYYGTMDEPLNGAYSCTSEIAPFCRELSTGHLVNRSRPTDGQRRTVQLTYRSPWLIPRVSISTPVLCGTFDVLQIYKPCAKLNGEMEGLDSTET</sequence>
<reference evidence="2 3" key="1">
    <citation type="submission" date="2015-12" db="EMBL/GenBank/DDBJ databases">
        <title>The genome of Folsomia candida.</title>
        <authorList>
            <person name="Faddeeva A."/>
            <person name="Derks M.F."/>
            <person name="Anvar Y."/>
            <person name="Smit S."/>
            <person name="Van Straalen N."/>
            <person name="Roelofs D."/>
        </authorList>
    </citation>
    <scope>NUCLEOTIDE SEQUENCE [LARGE SCALE GENOMIC DNA]</scope>
    <source>
        <strain evidence="2 3">VU population</strain>
        <tissue evidence="2">Whole body</tissue>
    </source>
</reference>
<evidence type="ECO:0000313" key="3">
    <source>
        <dbReference type="Proteomes" id="UP000198287"/>
    </source>
</evidence>
<evidence type="ECO:0000256" key="1">
    <source>
        <dbReference type="SAM" id="SignalP"/>
    </source>
</evidence>
<dbReference type="Proteomes" id="UP000198287">
    <property type="component" value="Unassembled WGS sequence"/>
</dbReference>
<organism evidence="2 3">
    <name type="scientific">Folsomia candida</name>
    <name type="common">Springtail</name>
    <dbReference type="NCBI Taxonomy" id="158441"/>
    <lineage>
        <taxon>Eukaryota</taxon>
        <taxon>Metazoa</taxon>
        <taxon>Ecdysozoa</taxon>
        <taxon>Arthropoda</taxon>
        <taxon>Hexapoda</taxon>
        <taxon>Collembola</taxon>
        <taxon>Entomobryomorpha</taxon>
        <taxon>Isotomoidea</taxon>
        <taxon>Isotomidae</taxon>
        <taxon>Proisotominae</taxon>
        <taxon>Folsomia</taxon>
    </lineage>
</organism>
<gene>
    <name evidence="2" type="ORF">Fcan01_25485</name>
</gene>
<proteinExistence type="predicted"/>
<dbReference type="EMBL" id="LNIX01000037">
    <property type="protein sequence ID" value="OXA39668.1"/>
    <property type="molecule type" value="Genomic_DNA"/>
</dbReference>
<name>A0A226D4B6_FOLCA</name>
<protein>
    <recommendedName>
        <fullName evidence="4">C-type lectin domain-containing protein</fullName>
    </recommendedName>
</protein>
<accession>A0A226D4B6</accession>
<dbReference type="InterPro" id="IPR016187">
    <property type="entry name" value="CTDL_fold"/>
</dbReference>
<evidence type="ECO:0008006" key="4">
    <source>
        <dbReference type="Google" id="ProtNLM"/>
    </source>
</evidence>
<evidence type="ECO:0000313" key="2">
    <source>
        <dbReference type="EMBL" id="OXA39668.1"/>
    </source>
</evidence>
<comment type="caution">
    <text evidence="2">The sequence shown here is derived from an EMBL/GenBank/DDBJ whole genome shotgun (WGS) entry which is preliminary data.</text>
</comment>
<dbReference type="OrthoDB" id="7357196at2759"/>
<keyword evidence="1" id="KW-0732">Signal</keyword>
<feature type="chain" id="PRO_5012285185" description="C-type lectin domain-containing protein" evidence="1">
    <location>
        <begin position="21"/>
        <end position="206"/>
    </location>
</feature>
<dbReference type="AlphaFoldDB" id="A0A226D4B6"/>